<sequence>MKTKTLVALALLAAIGTVLHAVVPNFIFGMKPDLSLIMMFIGILLFPERKNVLLIGVVTGFISALTTGFPGGQIPNIIDKPLTAFAFYFLYLALKNFDKPLVRAGILTAVGTIISGTVFLTSALLIVGLPGGASFTFFFLTVVLPACAMNTVLMVVIYPIITSIAKRSNLSVAL</sequence>
<feature type="transmembrane region" description="Helical" evidence="1">
    <location>
        <begin position="135"/>
        <end position="161"/>
    </location>
</feature>
<evidence type="ECO:0000313" key="3">
    <source>
        <dbReference type="Proteomes" id="UP000215224"/>
    </source>
</evidence>
<keyword evidence="1" id="KW-0472">Membrane</keyword>
<proteinExistence type="predicted"/>
<dbReference type="KEGG" id="bcoh:BC6307_03970"/>
<organism evidence="2 3">
    <name type="scientific">Sutcliffiella cohnii</name>
    <dbReference type="NCBI Taxonomy" id="33932"/>
    <lineage>
        <taxon>Bacteria</taxon>
        <taxon>Bacillati</taxon>
        <taxon>Bacillota</taxon>
        <taxon>Bacilli</taxon>
        <taxon>Bacillales</taxon>
        <taxon>Bacillaceae</taxon>
        <taxon>Sutcliffiella</taxon>
    </lineage>
</organism>
<gene>
    <name evidence="2" type="ORF">BC6307_03970</name>
</gene>
<feature type="transmembrane region" description="Helical" evidence="1">
    <location>
        <begin position="106"/>
        <end position="129"/>
    </location>
</feature>
<name>A0A223KLY7_9BACI</name>
<feature type="transmembrane region" description="Helical" evidence="1">
    <location>
        <begin position="52"/>
        <end position="71"/>
    </location>
</feature>
<keyword evidence="3" id="KW-1185">Reference proteome</keyword>
<protein>
    <submittedName>
        <fullName evidence="2">Tryptophan transporter</fullName>
    </submittedName>
</protein>
<dbReference type="RefSeq" id="WP_066421569.1">
    <property type="nucleotide sequence ID" value="NZ_CP018866.1"/>
</dbReference>
<keyword evidence="1" id="KW-1133">Transmembrane helix</keyword>
<reference evidence="2 3" key="1">
    <citation type="submission" date="2016-12" db="EMBL/GenBank/DDBJ databases">
        <title>The whole genome sequencing and assembly of Bacillus cohnii DSM 6307T strain.</title>
        <authorList>
            <person name="Lee Y.-J."/>
            <person name="Yi H."/>
            <person name="Bahn Y.-S."/>
            <person name="Kim J.F."/>
            <person name="Lee D.-W."/>
        </authorList>
    </citation>
    <scope>NUCLEOTIDE SEQUENCE [LARGE SCALE GENOMIC DNA]</scope>
    <source>
        <strain evidence="2 3">DSM 6307</strain>
    </source>
</reference>
<evidence type="ECO:0000313" key="2">
    <source>
        <dbReference type="EMBL" id="AST90491.1"/>
    </source>
</evidence>
<dbReference type="Pfam" id="PF17099">
    <property type="entry name" value="TrpP"/>
    <property type="match status" value="1"/>
</dbReference>
<dbReference type="Proteomes" id="UP000215224">
    <property type="component" value="Chromosome"/>
</dbReference>
<dbReference type="InterPro" id="IPR031360">
    <property type="entry name" value="TrpP"/>
</dbReference>
<evidence type="ECO:0000256" key="1">
    <source>
        <dbReference type="SAM" id="Phobius"/>
    </source>
</evidence>
<dbReference type="Gene3D" id="1.10.1760.20">
    <property type="match status" value="1"/>
</dbReference>
<dbReference type="EMBL" id="CP018866">
    <property type="protein sequence ID" value="AST90491.1"/>
    <property type="molecule type" value="Genomic_DNA"/>
</dbReference>
<keyword evidence="1" id="KW-0812">Transmembrane</keyword>
<accession>A0A223KLY7</accession>
<dbReference type="AlphaFoldDB" id="A0A223KLY7"/>
<dbReference type="STRING" id="1314751.GCA_001591425_04835"/>